<feature type="transmembrane region" description="Helical" evidence="1">
    <location>
        <begin position="506"/>
        <end position="532"/>
    </location>
</feature>
<evidence type="ECO:0000313" key="2">
    <source>
        <dbReference type="EMBL" id="TFB74353.1"/>
    </source>
</evidence>
<evidence type="ECO:0000313" key="3">
    <source>
        <dbReference type="Proteomes" id="UP000298173"/>
    </source>
</evidence>
<proteinExistence type="predicted"/>
<feature type="transmembrane region" description="Helical" evidence="1">
    <location>
        <begin position="278"/>
        <end position="299"/>
    </location>
</feature>
<dbReference type="EMBL" id="SOEY01000012">
    <property type="protein sequence ID" value="TFB74353.1"/>
    <property type="molecule type" value="Genomic_DNA"/>
</dbReference>
<dbReference type="OrthoDB" id="6859157at2"/>
<feature type="transmembrane region" description="Helical" evidence="1">
    <location>
        <begin position="306"/>
        <end position="326"/>
    </location>
</feature>
<keyword evidence="3" id="KW-1185">Reference proteome</keyword>
<feature type="transmembrane region" description="Helical" evidence="1">
    <location>
        <begin position="385"/>
        <end position="405"/>
    </location>
</feature>
<feature type="transmembrane region" description="Helical" evidence="1">
    <location>
        <begin position="552"/>
        <end position="578"/>
    </location>
</feature>
<sequence>MAATERATAQTKSTPSKVRHGTVGWIVGASVASFPMLLLAAVTVRFLLDSLLAPAQLEFFRVGNLALTDETKTADAAFPVVFFASLVILILVLTRAFRQSPPSSKLKAFLLLELLMASPVLVQSILGIGRPLLEIVDSPYLVTVALQLPPAIFLLATWLLSRRSQASSSSERREDPFLPLLVLSATAGFASLGAVTAIRFVAAPAVIPIPVTTGLWVLIGLGFVALVIWASRSTRISDRASIAVGFGVSGIMALPLLVPPLILQNGFMISTPGANSGLWKLVVAVLATLILSETAIRYARRVRPGLWATIPSISVAALLVPLRAVYALPSVPSDDYHFGETFAPFALLHNSGQLPYVDIYLPRGILLNLVPGFVNAVLNDGSAAALALGTTVIALVVVAAAHLLLRYAVGFPLATAAVALIAISNSYVEGDLLTVAIMIALLVFILRRPNPVLLGIVIVGANAFSILAYPMMGIVSTGLTGAVLIAGSVGSLLARSHRDLRYGIIVFGVSIVTAAIVALSPAGQFLSAAISYVTSNGSSNTESFGVALTRTWMTPFSIGQIFAFAFVLGIAASVWLLWTRRRLFRAPSWNRYIFLGIAIVPAAFAIGLTGRYMGRIDPDAWSFRPAAGTLVVLGLLVPAVIWIVGNRRARTLAMYSLSIAACISITVLPLNQGGLVRSSLGMLEAPSSWESGTYTASAPRLGVGQGNADQMSAVSDLASVSQNLPFGESILNLSNRGALFGYLSWENPLPYLAPYNIESSEAEAESIARLKQESPTYALIGPGPQWDGVSLSLRNAELSKWVMENYTPFECGSSIWATLGVAGDASTGLLDCPTPATGSTVQSVEALWTTFVGAPVDLDMVPAAWGARSASMMSTTSLSVSSTIRAVGATTQVFELSTDRRAVEDGELLILTVQCGSDASADSPSMTSVGDSRASLQWTDEGAVPEGLSRFEWGTGRFVVPLDAYPSWLLDSEHPTTLHLTAPVSDCDGGWDVSGSIMPRP</sequence>
<keyword evidence="1" id="KW-0812">Transmembrane</keyword>
<feature type="transmembrane region" description="Helical" evidence="1">
    <location>
        <begin position="240"/>
        <end position="258"/>
    </location>
</feature>
<feature type="transmembrane region" description="Helical" evidence="1">
    <location>
        <begin position="652"/>
        <end position="670"/>
    </location>
</feature>
<dbReference type="AlphaFoldDB" id="A0A4R8V111"/>
<feature type="transmembrane region" description="Helical" evidence="1">
    <location>
        <begin position="22"/>
        <end position="48"/>
    </location>
</feature>
<organism evidence="2 3">
    <name type="scientific">Cryobacterium glaciale</name>
    <dbReference type="NCBI Taxonomy" id="1259145"/>
    <lineage>
        <taxon>Bacteria</taxon>
        <taxon>Bacillati</taxon>
        <taxon>Actinomycetota</taxon>
        <taxon>Actinomycetes</taxon>
        <taxon>Micrococcales</taxon>
        <taxon>Microbacteriaceae</taxon>
        <taxon>Cryobacterium</taxon>
    </lineage>
</organism>
<accession>A0A4R8V111</accession>
<feature type="transmembrane region" description="Helical" evidence="1">
    <location>
        <begin position="590"/>
        <end position="614"/>
    </location>
</feature>
<name>A0A4R8V111_9MICO</name>
<keyword evidence="1" id="KW-0472">Membrane</keyword>
<dbReference type="RefSeq" id="WP_134502288.1">
    <property type="nucleotide sequence ID" value="NZ_SOEY01000012.1"/>
</dbReference>
<feature type="transmembrane region" description="Helical" evidence="1">
    <location>
        <begin position="626"/>
        <end position="645"/>
    </location>
</feature>
<feature type="transmembrane region" description="Helical" evidence="1">
    <location>
        <begin position="207"/>
        <end position="228"/>
    </location>
</feature>
<feature type="transmembrane region" description="Helical" evidence="1">
    <location>
        <begin position="417"/>
        <end position="445"/>
    </location>
</feature>
<reference evidence="2 3" key="1">
    <citation type="submission" date="2019-03" db="EMBL/GenBank/DDBJ databases">
        <title>Genomics of glacier-inhabiting Cryobacterium strains.</title>
        <authorList>
            <person name="Liu Q."/>
            <person name="Xin Y.-H."/>
        </authorList>
    </citation>
    <scope>NUCLEOTIDE SEQUENCE [LARGE SCALE GENOMIC DNA]</scope>
    <source>
        <strain evidence="2 3">HLT2-23</strain>
    </source>
</reference>
<evidence type="ECO:0000256" key="1">
    <source>
        <dbReference type="SAM" id="Phobius"/>
    </source>
</evidence>
<feature type="transmembrane region" description="Helical" evidence="1">
    <location>
        <begin position="140"/>
        <end position="160"/>
    </location>
</feature>
<protein>
    <submittedName>
        <fullName evidence="2">Uncharacterized protein</fullName>
    </submittedName>
</protein>
<feature type="transmembrane region" description="Helical" evidence="1">
    <location>
        <begin position="76"/>
        <end position="97"/>
    </location>
</feature>
<comment type="caution">
    <text evidence="2">The sequence shown here is derived from an EMBL/GenBank/DDBJ whole genome shotgun (WGS) entry which is preliminary data.</text>
</comment>
<feature type="transmembrane region" description="Helical" evidence="1">
    <location>
        <begin position="475"/>
        <end position="494"/>
    </location>
</feature>
<dbReference type="Proteomes" id="UP000298173">
    <property type="component" value="Unassembled WGS sequence"/>
</dbReference>
<feature type="transmembrane region" description="Helical" evidence="1">
    <location>
        <begin position="109"/>
        <end position="128"/>
    </location>
</feature>
<feature type="transmembrane region" description="Helical" evidence="1">
    <location>
        <begin position="180"/>
        <end position="201"/>
    </location>
</feature>
<gene>
    <name evidence="2" type="ORF">E3O06_07100</name>
</gene>
<feature type="transmembrane region" description="Helical" evidence="1">
    <location>
        <begin position="452"/>
        <end position="469"/>
    </location>
</feature>
<keyword evidence="1" id="KW-1133">Transmembrane helix</keyword>